<evidence type="ECO:0000313" key="2">
    <source>
        <dbReference type="Proteomes" id="UP000675881"/>
    </source>
</evidence>
<name>A0A7R8CY56_LEPSM</name>
<organism evidence="1 2">
    <name type="scientific">Lepeophtheirus salmonis</name>
    <name type="common">Salmon louse</name>
    <name type="synonym">Caligus salmonis</name>
    <dbReference type="NCBI Taxonomy" id="72036"/>
    <lineage>
        <taxon>Eukaryota</taxon>
        <taxon>Metazoa</taxon>
        <taxon>Ecdysozoa</taxon>
        <taxon>Arthropoda</taxon>
        <taxon>Crustacea</taxon>
        <taxon>Multicrustacea</taxon>
        <taxon>Hexanauplia</taxon>
        <taxon>Copepoda</taxon>
        <taxon>Siphonostomatoida</taxon>
        <taxon>Caligidae</taxon>
        <taxon>Lepeophtheirus</taxon>
    </lineage>
</organism>
<gene>
    <name evidence="1" type="ORF">LSAA_11731</name>
</gene>
<protein>
    <submittedName>
        <fullName evidence="1">(salmon louse) hypothetical protein</fullName>
    </submittedName>
</protein>
<sequence>MAPTVRAPMGMALEEGREWKGCSTPSKKLQAIMTMTALKKRGRYAEIRRFWIRQRLDSTGRVGHESSKVYDRLSEKDDAIEIFCIQIMKKAPKKLAVVGISEMLVKRGVALLADVLTEYGTTWDIEWRTTFGEIVLKPQIFHHRGINNTLNFAKETFENIRPNMDERVVTLCNKYNSIDPASKMNVRVSLSVEKYWQRVSVDVTQFGRNKLLTIVD</sequence>
<evidence type="ECO:0000313" key="1">
    <source>
        <dbReference type="EMBL" id="CAF2967304.1"/>
    </source>
</evidence>
<keyword evidence="2" id="KW-1185">Reference proteome</keyword>
<accession>A0A7R8CY56</accession>
<proteinExistence type="predicted"/>
<dbReference type="EMBL" id="HG994585">
    <property type="protein sequence ID" value="CAF2967304.1"/>
    <property type="molecule type" value="Genomic_DNA"/>
</dbReference>
<reference evidence="1" key="1">
    <citation type="submission" date="2021-02" db="EMBL/GenBank/DDBJ databases">
        <authorList>
            <person name="Bekaert M."/>
        </authorList>
    </citation>
    <scope>NUCLEOTIDE SEQUENCE</scope>
    <source>
        <strain evidence="1">IoA-00</strain>
    </source>
</reference>
<dbReference type="AlphaFoldDB" id="A0A7R8CY56"/>
<dbReference type="Proteomes" id="UP000675881">
    <property type="component" value="Chromosome 6"/>
</dbReference>